<dbReference type="Gene3D" id="6.10.340.10">
    <property type="match status" value="1"/>
</dbReference>
<dbReference type="GO" id="GO:0006935">
    <property type="term" value="P:chemotaxis"/>
    <property type="evidence" value="ECO:0007669"/>
    <property type="project" value="UniProtKB-KW"/>
</dbReference>
<evidence type="ECO:0000256" key="2">
    <source>
        <dbReference type="ARBA" id="ARBA00029447"/>
    </source>
</evidence>
<evidence type="ECO:0000313" key="3">
    <source>
        <dbReference type="EMBL" id="QNU68709.1"/>
    </source>
</evidence>
<dbReference type="GO" id="GO:0004888">
    <property type="term" value="F:transmembrane signaling receptor activity"/>
    <property type="evidence" value="ECO:0007669"/>
    <property type="project" value="TreeGrafter"/>
</dbReference>
<dbReference type="PANTHER" id="PTHR43531:SF11">
    <property type="entry name" value="METHYL-ACCEPTING CHEMOTAXIS PROTEIN 3"/>
    <property type="match status" value="1"/>
</dbReference>
<evidence type="ECO:0000256" key="1">
    <source>
        <dbReference type="ARBA" id="ARBA00022500"/>
    </source>
</evidence>
<dbReference type="Proteomes" id="UP000306409">
    <property type="component" value="Chromosome"/>
</dbReference>
<dbReference type="Pfam" id="PF12729">
    <property type="entry name" value="4HB_MCP_1"/>
    <property type="match status" value="1"/>
</dbReference>
<gene>
    <name evidence="3" type="ORF">EHE19_002080</name>
</gene>
<dbReference type="SUPFAM" id="SSF58104">
    <property type="entry name" value="Methyl-accepting chemotaxis protein (MCP) signaling domain"/>
    <property type="match status" value="1"/>
</dbReference>
<dbReference type="Pfam" id="PF00672">
    <property type="entry name" value="HAMP"/>
    <property type="match status" value="1"/>
</dbReference>
<dbReference type="InterPro" id="IPR004089">
    <property type="entry name" value="MCPsignal_dom"/>
</dbReference>
<dbReference type="EMBL" id="CP061336">
    <property type="protein sequence ID" value="QNU68709.1"/>
    <property type="molecule type" value="Genomic_DNA"/>
</dbReference>
<dbReference type="OrthoDB" id="9814363at2"/>
<dbReference type="SMART" id="SM00283">
    <property type="entry name" value="MA"/>
    <property type="match status" value="1"/>
</dbReference>
<reference evidence="3 4" key="1">
    <citation type="submission" date="2020-09" db="EMBL/GenBank/DDBJ databases">
        <title>Characterization and genome sequencing of Ruminiclostridium sp. nov. MA18.</title>
        <authorList>
            <person name="Rettenmaier R."/>
            <person name="Kowollik M.-L."/>
            <person name="Liebl W."/>
            <person name="Zverlov V."/>
        </authorList>
    </citation>
    <scope>NUCLEOTIDE SEQUENCE [LARGE SCALE GENOMIC DNA]</scope>
    <source>
        <strain evidence="3 4">MA18</strain>
    </source>
</reference>
<dbReference type="GO" id="GO:0005886">
    <property type="term" value="C:plasma membrane"/>
    <property type="evidence" value="ECO:0007669"/>
    <property type="project" value="TreeGrafter"/>
</dbReference>
<dbReference type="InterPro" id="IPR003660">
    <property type="entry name" value="HAMP_dom"/>
</dbReference>
<comment type="similarity">
    <text evidence="2">Belongs to the methyl-accepting chemotaxis (MCP) protein family.</text>
</comment>
<keyword evidence="1" id="KW-0145">Chemotaxis</keyword>
<dbReference type="AlphaFoldDB" id="A0A4U7JJA9"/>
<keyword evidence="4" id="KW-1185">Reference proteome</keyword>
<dbReference type="PROSITE" id="PS50111">
    <property type="entry name" value="CHEMOTAXIS_TRANSDUC_2"/>
    <property type="match status" value="1"/>
</dbReference>
<proteinExistence type="inferred from homology"/>
<sequence length="532" mass="57714">MITYTDKIDSYYTDIDNYIAEFIKDGITNEDEKAKINNLKALIEQERPLNDKVVKLALAGQSEQALDILNDEIRPIGVEVAKQISELLDYNVAVATETAISNSEQAQRSTIVMMLLVIMAILLSILLGIFISRIISNPIKKITSAAERLALGDINITKTVYQKDEIGQLAESMHKMANTIREQALVAERIADGDLTVEVNIKSEDDLLGKKLAQMVQSNNEVLSNIAYAADQVAAGSKQISDSSIALSQGATEQASSVEELTASLEEISSQTKLNAENANQANELAEIAKLNAIQGNSHMNSMLKAMEDINESSSNISKIIKVIDDIAFQTNMLALNAAVEAARAGQHGKGFAVVAEEVKNLAARSANAAKETTDMIESSIKKSEEGTKIAKETAEALDKIVNEIEKVANIVNDINIASNEQALGIEQINQGIMQVSQVVQTNSATSEESAAASEELSSQASAMQSMVAKFKLKNNTKNYAKFDDLSPEVLKMLDDMSGKRKASIGESNDNIEEKVTKNTKIVLSDNEFGKY</sequence>
<dbReference type="InterPro" id="IPR051310">
    <property type="entry name" value="MCP_chemotaxis"/>
</dbReference>
<dbReference type="PANTHER" id="PTHR43531">
    <property type="entry name" value="PROTEIN ICFG"/>
    <property type="match status" value="1"/>
</dbReference>
<dbReference type="PROSITE" id="PS50885">
    <property type="entry name" value="HAMP"/>
    <property type="match status" value="1"/>
</dbReference>
<dbReference type="CDD" id="cd06225">
    <property type="entry name" value="HAMP"/>
    <property type="match status" value="2"/>
</dbReference>
<dbReference type="FunFam" id="1.10.287.950:FF:000001">
    <property type="entry name" value="Methyl-accepting chemotaxis sensory transducer"/>
    <property type="match status" value="1"/>
</dbReference>
<dbReference type="Gene3D" id="1.10.287.950">
    <property type="entry name" value="Methyl-accepting chemotaxis protein"/>
    <property type="match status" value="1"/>
</dbReference>
<protein>
    <submittedName>
        <fullName evidence="3">HAMP domain-containing protein</fullName>
    </submittedName>
</protein>
<name>A0A4U7JJA9_9FIRM</name>
<evidence type="ECO:0000313" key="4">
    <source>
        <dbReference type="Proteomes" id="UP000306409"/>
    </source>
</evidence>
<dbReference type="GO" id="GO:0007165">
    <property type="term" value="P:signal transduction"/>
    <property type="evidence" value="ECO:0007669"/>
    <property type="project" value="InterPro"/>
</dbReference>
<organism evidence="3 4">
    <name type="scientific">Ruminiclostridium herbifermentans</name>
    <dbReference type="NCBI Taxonomy" id="2488810"/>
    <lineage>
        <taxon>Bacteria</taxon>
        <taxon>Bacillati</taxon>
        <taxon>Bacillota</taxon>
        <taxon>Clostridia</taxon>
        <taxon>Eubacteriales</taxon>
        <taxon>Oscillospiraceae</taxon>
        <taxon>Ruminiclostridium</taxon>
    </lineage>
</organism>
<dbReference type="InterPro" id="IPR024478">
    <property type="entry name" value="HlyB_4HB_MCP"/>
</dbReference>
<dbReference type="KEGG" id="rher:EHE19_002080"/>
<dbReference type="SMART" id="SM00304">
    <property type="entry name" value="HAMP"/>
    <property type="match status" value="1"/>
</dbReference>
<dbReference type="CDD" id="cd11386">
    <property type="entry name" value="MCP_signal"/>
    <property type="match status" value="1"/>
</dbReference>
<dbReference type="Pfam" id="PF00015">
    <property type="entry name" value="MCPsignal"/>
    <property type="match status" value="1"/>
</dbReference>
<accession>A0A4U7JJA9</accession>